<evidence type="ECO:0000313" key="1">
    <source>
        <dbReference type="EMBL" id="RNA05025.1"/>
    </source>
</evidence>
<proteinExistence type="predicted"/>
<protein>
    <submittedName>
        <fullName evidence="1">Uncharacterized protein</fullName>
    </submittedName>
</protein>
<keyword evidence="2" id="KW-1185">Reference proteome</keyword>
<accession>A0A3M7Q1X0</accession>
<dbReference type="AlphaFoldDB" id="A0A3M7Q1X0"/>
<organism evidence="1 2">
    <name type="scientific">Brachionus plicatilis</name>
    <name type="common">Marine rotifer</name>
    <name type="synonym">Brachionus muelleri</name>
    <dbReference type="NCBI Taxonomy" id="10195"/>
    <lineage>
        <taxon>Eukaryota</taxon>
        <taxon>Metazoa</taxon>
        <taxon>Spiralia</taxon>
        <taxon>Gnathifera</taxon>
        <taxon>Rotifera</taxon>
        <taxon>Eurotatoria</taxon>
        <taxon>Monogononta</taxon>
        <taxon>Pseudotrocha</taxon>
        <taxon>Ploima</taxon>
        <taxon>Brachionidae</taxon>
        <taxon>Brachionus</taxon>
    </lineage>
</organism>
<sequence length="77" mass="9199">MNETFLYLFKIFEKLSIKCRMNFVIKNSLSFRVMILISYSRDLLNEAGYSLNMIDVYSLKILFETIKINIYNLENIT</sequence>
<gene>
    <name evidence="1" type="ORF">BpHYR1_043757</name>
</gene>
<dbReference type="EMBL" id="REGN01007887">
    <property type="protein sequence ID" value="RNA05025.1"/>
    <property type="molecule type" value="Genomic_DNA"/>
</dbReference>
<reference evidence="1 2" key="1">
    <citation type="journal article" date="2018" name="Sci. Rep.">
        <title>Genomic signatures of local adaptation to the degree of environmental predictability in rotifers.</title>
        <authorList>
            <person name="Franch-Gras L."/>
            <person name="Hahn C."/>
            <person name="Garcia-Roger E.M."/>
            <person name="Carmona M.J."/>
            <person name="Serra M."/>
            <person name="Gomez A."/>
        </authorList>
    </citation>
    <scope>NUCLEOTIDE SEQUENCE [LARGE SCALE GENOMIC DNA]</scope>
    <source>
        <strain evidence="1">HYR1</strain>
    </source>
</reference>
<comment type="caution">
    <text evidence="1">The sequence shown here is derived from an EMBL/GenBank/DDBJ whole genome shotgun (WGS) entry which is preliminary data.</text>
</comment>
<name>A0A3M7Q1X0_BRAPC</name>
<dbReference type="Proteomes" id="UP000276133">
    <property type="component" value="Unassembled WGS sequence"/>
</dbReference>
<evidence type="ECO:0000313" key="2">
    <source>
        <dbReference type="Proteomes" id="UP000276133"/>
    </source>
</evidence>